<evidence type="ECO:0000313" key="3">
    <source>
        <dbReference type="Proteomes" id="UP000094455"/>
    </source>
</evidence>
<dbReference type="RefSeq" id="XP_019016572.1">
    <property type="nucleotide sequence ID" value="XM_019161532.1"/>
</dbReference>
<dbReference type="Proteomes" id="UP000094455">
    <property type="component" value="Unassembled WGS sequence"/>
</dbReference>
<proteinExistence type="predicted"/>
<keyword evidence="1" id="KW-1133">Transmembrane helix</keyword>
<keyword evidence="3" id="KW-1185">Reference proteome</keyword>
<organism evidence="2 3">
    <name type="scientific">Pichia membranifaciens NRRL Y-2026</name>
    <dbReference type="NCBI Taxonomy" id="763406"/>
    <lineage>
        <taxon>Eukaryota</taxon>
        <taxon>Fungi</taxon>
        <taxon>Dikarya</taxon>
        <taxon>Ascomycota</taxon>
        <taxon>Saccharomycotina</taxon>
        <taxon>Pichiomycetes</taxon>
        <taxon>Pichiales</taxon>
        <taxon>Pichiaceae</taxon>
        <taxon>Pichia</taxon>
    </lineage>
</organism>
<keyword evidence="1" id="KW-0812">Transmembrane</keyword>
<gene>
    <name evidence="2" type="ORF">PICMEDRAFT_172846</name>
</gene>
<sequence>MADAAAALPANCLLRAEHCDLRAGAARETRPARVGASRTGRRRRVGERWWWVVGGSRGSGSGGRGRGAAAMLSDGGRRGGLPLCSLFLLYLFLLVLFFLLAWRLPWVLTAPSELFDTCSST</sequence>
<feature type="transmembrane region" description="Helical" evidence="1">
    <location>
        <begin position="81"/>
        <end position="102"/>
    </location>
</feature>
<accession>A0A1E3NH64</accession>
<evidence type="ECO:0000256" key="1">
    <source>
        <dbReference type="SAM" id="Phobius"/>
    </source>
</evidence>
<evidence type="ECO:0000313" key="2">
    <source>
        <dbReference type="EMBL" id="ODQ45459.1"/>
    </source>
</evidence>
<name>A0A1E3NH64_9ASCO</name>
<dbReference type="GeneID" id="30178219"/>
<reference evidence="2 3" key="1">
    <citation type="journal article" date="2016" name="Proc. Natl. Acad. Sci. U.S.A.">
        <title>Comparative genomics of biotechnologically important yeasts.</title>
        <authorList>
            <person name="Riley R."/>
            <person name="Haridas S."/>
            <person name="Wolfe K.H."/>
            <person name="Lopes M.R."/>
            <person name="Hittinger C.T."/>
            <person name="Goeker M."/>
            <person name="Salamov A.A."/>
            <person name="Wisecaver J.H."/>
            <person name="Long T.M."/>
            <person name="Calvey C.H."/>
            <person name="Aerts A.L."/>
            <person name="Barry K.W."/>
            <person name="Choi C."/>
            <person name="Clum A."/>
            <person name="Coughlan A.Y."/>
            <person name="Deshpande S."/>
            <person name="Douglass A.P."/>
            <person name="Hanson S.J."/>
            <person name="Klenk H.-P."/>
            <person name="LaButti K.M."/>
            <person name="Lapidus A."/>
            <person name="Lindquist E.A."/>
            <person name="Lipzen A.M."/>
            <person name="Meier-Kolthoff J.P."/>
            <person name="Ohm R.A."/>
            <person name="Otillar R.P."/>
            <person name="Pangilinan J.L."/>
            <person name="Peng Y."/>
            <person name="Rokas A."/>
            <person name="Rosa C.A."/>
            <person name="Scheuner C."/>
            <person name="Sibirny A.A."/>
            <person name="Slot J.C."/>
            <person name="Stielow J.B."/>
            <person name="Sun H."/>
            <person name="Kurtzman C.P."/>
            <person name="Blackwell M."/>
            <person name="Grigoriev I.V."/>
            <person name="Jeffries T.W."/>
        </authorList>
    </citation>
    <scope>NUCLEOTIDE SEQUENCE [LARGE SCALE GENOMIC DNA]</scope>
    <source>
        <strain evidence="2 3">NRRL Y-2026</strain>
    </source>
</reference>
<protein>
    <submittedName>
        <fullName evidence="2">Uncharacterized protein</fullName>
    </submittedName>
</protein>
<keyword evidence="1" id="KW-0472">Membrane</keyword>
<dbReference type="EMBL" id="KV454005">
    <property type="protein sequence ID" value="ODQ45459.1"/>
    <property type="molecule type" value="Genomic_DNA"/>
</dbReference>
<dbReference type="AlphaFoldDB" id="A0A1E3NH64"/>